<name>A0A1M6P280_9BACT</name>
<evidence type="ECO:0000313" key="4">
    <source>
        <dbReference type="EMBL" id="SHK02020.1"/>
    </source>
</evidence>
<dbReference type="PROSITE" id="PS51371">
    <property type="entry name" value="CBS"/>
    <property type="match status" value="1"/>
</dbReference>
<feature type="domain" description="CBS" evidence="3">
    <location>
        <begin position="10"/>
        <end position="66"/>
    </location>
</feature>
<evidence type="ECO:0000256" key="1">
    <source>
        <dbReference type="ARBA" id="ARBA00023122"/>
    </source>
</evidence>
<dbReference type="EMBL" id="FRAS01000001">
    <property type="protein sequence ID" value="SHK02020.1"/>
    <property type="molecule type" value="Genomic_DNA"/>
</dbReference>
<dbReference type="PANTHER" id="PTHR43080">
    <property type="entry name" value="CBS DOMAIN-CONTAINING PROTEIN CBSX3, MITOCHONDRIAL"/>
    <property type="match status" value="1"/>
</dbReference>
<dbReference type="STRING" id="1121959.SAMN02746009_00098"/>
<evidence type="ECO:0000256" key="2">
    <source>
        <dbReference type="PROSITE-ProRule" id="PRU00703"/>
    </source>
</evidence>
<dbReference type="InterPro" id="IPR046342">
    <property type="entry name" value="CBS_dom_sf"/>
</dbReference>
<dbReference type="Gene3D" id="3.10.580.10">
    <property type="entry name" value="CBS-domain"/>
    <property type="match status" value="1"/>
</dbReference>
<dbReference type="InterPro" id="IPR051257">
    <property type="entry name" value="Diverse_CBS-Domain"/>
</dbReference>
<dbReference type="OrthoDB" id="1523762at2"/>
<keyword evidence="1 2" id="KW-0129">CBS domain</keyword>
<organism evidence="4 5">
    <name type="scientific">Hymenobacter psychrotolerans DSM 18569</name>
    <dbReference type="NCBI Taxonomy" id="1121959"/>
    <lineage>
        <taxon>Bacteria</taxon>
        <taxon>Pseudomonadati</taxon>
        <taxon>Bacteroidota</taxon>
        <taxon>Cytophagia</taxon>
        <taxon>Cytophagales</taxon>
        <taxon>Hymenobacteraceae</taxon>
        <taxon>Hymenobacter</taxon>
    </lineage>
</organism>
<dbReference type="Pfam" id="PF00571">
    <property type="entry name" value="CBS"/>
    <property type="match status" value="1"/>
</dbReference>
<accession>A0A1M6P280</accession>
<dbReference type="InterPro" id="IPR000644">
    <property type="entry name" value="CBS_dom"/>
</dbReference>
<protein>
    <submittedName>
        <fullName evidence="4">CBS domain-containing protein</fullName>
    </submittedName>
</protein>
<evidence type="ECO:0000259" key="3">
    <source>
        <dbReference type="PROSITE" id="PS51371"/>
    </source>
</evidence>
<sequence length="228" mass="25787">MHTMIAEDLLNQMIPPLKVSDTVGKAAKWLEEFHVGQLPVLDNRRYRGLVTESDLLDFEQDDKRDQLLESLALGYANVHVQQDQHFYSIMEMAIQNKVQLVPVLNEAQEYMGVVTVNDTLAAFGQQPVAAGQGAVLVLSMEERDYSLTTISRYIEENNAKILSAHVAQDELDPYRIRLTLKVNTPNLTRIAATLERFGYTITAQFNGIGELGEDEQERYNALLKYLSL</sequence>
<dbReference type="AlphaFoldDB" id="A0A1M6P280"/>
<dbReference type="SUPFAM" id="SSF54631">
    <property type="entry name" value="CBS-domain pair"/>
    <property type="match status" value="1"/>
</dbReference>
<evidence type="ECO:0000313" key="5">
    <source>
        <dbReference type="Proteomes" id="UP000183947"/>
    </source>
</evidence>
<keyword evidence="5" id="KW-1185">Reference proteome</keyword>
<proteinExistence type="predicted"/>
<reference evidence="5" key="1">
    <citation type="submission" date="2016-11" db="EMBL/GenBank/DDBJ databases">
        <authorList>
            <person name="Varghese N."/>
            <person name="Submissions S."/>
        </authorList>
    </citation>
    <scope>NUCLEOTIDE SEQUENCE [LARGE SCALE GENOMIC DNA]</scope>
    <source>
        <strain evidence="5">DSM 18569</strain>
    </source>
</reference>
<dbReference type="RefSeq" id="WP_084548718.1">
    <property type="nucleotide sequence ID" value="NZ_FRAS01000001.1"/>
</dbReference>
<gene>
    <name evidence="4" type="ORF">SAMN02746009_00098</name>
</gene>
<dbReference type="PANTHER" id="PTHR43080:SF2">
    <property type="entry name" value="CBS DOMAIN-CONTAINING PROTEIN"/>
    <property type="match status" value="1"/>
</dbReference>
<dbReference type="Proteomes" id="UP000183947">
    <property type="component" value="Unassembled WGS sequence"/>
</dbReference>
<dbReference type="CDD" id="cd17783">
    <property type="entry name" value="CBS_pair_bac"/>
    <property type="match status" value="1"/>
</dbReference>